<protein>
    <recommendedName>
        <fullName evidence="5">Pre-rRNA-processing protein TSR2</fullName>
    </recommendedName>
</protein>
<keyword evidence="4" id="KW-1185">Reference proteome</keyword>
<dbReference type="AlphaFoldDB" id="A0AAE1KJM2"/>
<evidence type="ECO:0000313" key="3">
    <source>
        <dbReference type="EMBL" id="KAK4275495.1"/>
    </source>
</evidence>
<sequence>MERRLPADSIPIFCEGIALVLHDWSALRAAVVNEWGGQESRQNAGRLARDILAWFTQSTGPLDIYDLENMLDDGMLSLSVVVDDGSIEEVAEKLMVLHEECLEGNFRYIGILREANLERAA</sequence>
<reference evidence="3" key="1">
    <citation type="submission" date="2023-10" db="EMBL/GenBank/DDBJ databases">
        <title>Chromosome-level genome of the transformable northern wattle, Acacia crassicarpa.</title>
        <authorList>
            <person name="Massaro I."/>
            <person name="Sinha N.R."/>
            <person name="Poethig S."/>
            <person name="Leichty A.R."/>
        </authorList>
    </citation>
    <scope>NUCLEOTIDE SEQUENCE</scope>
    <source>
        <strain evidence="3">Acra3RX</strain>
        <tissue evidence="3">Leaf</tissue>
    </source>
</reference>
<dbReference type="Proteomes" id="UP001293593">
    <property type="component" value="Unassembled WGS sequence"/>
</dbReference>
<gene>
    <name evidence="3" type="ORF">QN277_018566</name>
</gene>
<evidence type="ECO:0000313" key="4">
    <source>
        <dbReference type="Proteomes" id="UP001293593"/>
    </source>
</evidence>
<organism evidence="3 4">
    <name type="scientific">Acacia crassicarpa</name>
    <name type="common">northern wattle</name>
    <dbReference type="NCBI Taxonomy" id="499986"/>
    <lineage>
        <taxon>Eukaryota</taxon>
        <taxon>Viridiplantae</taxon>
        <taxon>Streptophyta</taxon>
        <taxon>Embryophyta</taxon>
        <taxon>Tracheophyta</taxon>
        <taxon>Spermatophyta</taxon>
        <taxon>Magnoliopsida</taxon>
        <taxon>eudicotyledons</taxon>
        <taxon>Gunneridae</taxon>
        <taxon>Pentapetalae</taxon>
        <taxon>rosids</taxon>
        <taxon>fabids</taxon>
        <taxon>Fabales</taxon>
        <taxon>Fabaceae</taxon>
        <taxon>Caesalpinioideae</taxon>
        <taxon>mimosoid clade</taxon>
        <taxon>Acacieae</taxon>
        <taxon>Acacia</taxon>
    </lineage>
</organism>
<name>A0AAE1KJM2_9FABA</name>
<comment type="caution">
    <text evidence="3">The sequence shown here is derived from an EMBL/GenBank/DDBJ whole genome shotgun (WGS) entry which is preliminary data.</text>
</comment>
<dbReference type="PANTHER" id="PTHR21250">
    <property type="entry name" value="PRE-RRNA-PROCESSING PROTEIN TSR2 HOMOLOG"/>
    <property type="match status" value="1"/>
</dbReference>
<accession>A0AAE1KJM2</accession>
<dbReference type="GO" id="GO:0006364">
    <property type="term" value="P:rRNA processing"/>
    <property type="evidence" value="ECO:0007669"/>
    <property type="project" value="UniProtKB-KW"/>
</dbReference>
<evidence type="ECO:0008006" key="5">
    <source>
        <dbReference type="Google" id="ProtNLM"/>
    </source>
</evidence>
<comment type="similarity">
    <text evidence="1">Belongs to the TSR2 family.</text>
</comment>
<proteinExistence type="inferred from homology"/>
<evidence type="ECO:0000256" key="2">
    <source>
        <dbReference type="ARBA" id="ARBA00022552"/>
    </source>
</evidence>
<keyword evidence="2" id="KW-0698">rRNA processing</keyword>
<dbReference type="InterPro" id="IPR019398">
    <property type="entry name" value="Pre-rRNA_process_TSR2"/>
</dbReference>
<dbReference type="Pfam" id="PF10273">
    <property type="entry name" value="WGG"/>
    <property type="match status" value="1"/>
</dbReference>
<evidence type="ECO:0000256" key="1">
    <source>
        <dbReference type="ARBA" id="ARBA00006524"/>
    </source>
</evidence>
<dbReference type="EMBL" id="JAWXYG010000004">
    <property type="protein sequence ID" value="KAK4275495.1"/>
    <property type="molecule type" value="Genomic_DNA"/>
</dbReference>